<dbReference type="Pfam" id="PF00651">
    <property type="entry name" value="BTB"/>
    <property type="match status" value="1"/>
</dbReference>
<dbReference type="PANTHER" id="PTHR47843:SF2">
    <property type="entry name" value="BTB DOMAIN-CONTAINING PROTEIN"/>
    <property type="match status" value="1"/>
</dbReference>
<dbReference type="RefSeq" id="XP_033573132.1">
    <property type="nucleotide sequence ID" value="XM_033729020.1"/>
</dbReference>
<feature type="compositionally biased region" description="Acidic residues" evidence="1">
    <location>
        <begin position="127"/>
        <end position="148"/>
    </location>
</feature>
<evidence type="ECO:0000313" key="3">
    <source>
        <dbReference type="EMBL" id="KAF2806168.1"/>
    </source>
</evidence>
<feature type="compositionally biased region" description="Basic and acidic residues" evidence="1">
    <location>
        <begin position="112"/>
        <end position="126"/>
    </location>
</feature>
<protein>
    <recommendedName>
        <fullName evidence="2">BTB domain-containing protein</fullName>
    </recommendedName>
</protein>
<reference evidence="5" key="3">
    <citation type="submission" date="2025-04" db="UniProtKB">
        <authorList>
            <consortium name="RefSeq"/>
        </authorList>
    </citation>
    <scope>IDENTIFICATION</scope>
    <source>
        <strain evidence="5">CBS 304.34</strain>
    </source>
</reference>
<evidence type="ECO:0000259" key="2">
    <source>
        <dbReference type="PROSITE" id="PS50097"/>
    </source>
</evidence>
<organism evidence="3">
    <name type="scientific">Mytilinidion resinicola</name>
    <dbReference type="NCBI Taxonomy" id="574789"/>
    <lineage>
        <taxon>Eukaryota</taxon>
        <taxon>Fungi</taxon>
        <taxon>Dikarya</taxon>
        <taxon>Ascomycota</taxon>
        <taxon>Pezizomycotina</taxon>
        <taxon>Dothideomycetes</taxon>
        <taxon>Pleosporomycetidae</taxon>
        <taxon>Mytilinidiales</taxon>
        <taxon>Mytilinidiaceae</taxon>
        <taxon>Mytilinidion</taxon>
    </lineage>
</organism>
<dbReference type="GeneID" id="54469913"/>
<dbReference type="SMART" id="SM00225">
    <property type="entry name" value="BTB"/>
    <property type="match status" value="1"/>
</dbReference>
<accession>A0A6A6YC61</accession>
<dbReference type="AlphaFoldDB" id="A0A6A6YC61"/>
<evidence type="ECO:0000313" key="4">
    <source>
        <dbReference type="Proteomes" id="UP000504636"/>
    </source>
</evidence>
<proteinExistence type="predicted"/>
<dbReference type="SUPFAM" id="SSF54695">
    <property type="entry name" value="POZ domain"/>
    <property type="match status" value="1"/>
</dbReference>
<feature type="domain" description="BTB" evidence="2">
    <location>
        <begin position="22"/>
        <end position="94"/>
    </location>
</feature>
<evidence type="ECO:0000313" key="5">
    <source>
        <dbReference type="RefSeq" id="XP_033573132.1"/>
    </source>
</evidence>
<keyword evidence="4" id="KW-1185">Reference proteome</keyword>
<dbReference type="PANTHER" id="PTHR47843">
    <property type="entry name" value="BTB DOMAIN-CONTAINING PROTEIN-RELATED"/>
    <property type="match status" value="1"/>
</dbReference>
<dbReference type="Proteomes" id="UP000504636">
    <property type="component" value="Unplaced"/>
</dbReference>
<gene>
    <name evidence="3 5" type="ORF">BDZ99DRAFT_91315</name>
</gene>
<dbReference type="PROSITE" id="PS50097">
    <property type="entry name" value="BTB"/>
    <property type="match status" value="1"/>
</dbReference>
<sequence>MSTASLASTGKKRKVSHLVDFSDTTIVVLTVGPEKKPYNIYRELLCQHSRYFRNMFKGEFKEASEKSTNLPDTSCETIEDVMRWMHSGVLNVDTLRRARHEDEDNGTETEEGTSRNRDEKGEGKDDKDDDGDAGESDAGEGASDDEGKDDTSSNGGIEDELDVLYAAYLDIYIFADQYDVPDLRLTTLKTWQRLDVESPSREKPLGSLVKRAFASLPANSPLCKYLIRSCAYRWSTQWIHEQARFDLPYIFMIGVMAANSRSIGQTSKALLTSWCWFHEHGTKVIPDECIAEKEELMKTLNDATGKKAEATKAEPVRPQQNTTANAAIVQKRRRV</sequence>
<dbReference type="Gene3D" id="3.30.710.10">
    <property type="entry name" value="Potassium Channel Kv1.1, Chain A"/>
    <property type="match status" value="1"/>
</dbReference>
<dbReference type="InterPro" id="IPR000210">
    <property type="entry name" value="BTB/POZ_dom"/>
</dbReference>
<reference evidence="3 5" key="1">
    <citation type="journal article" date="2020" name="Stud. Mycol.">
        <title>101 Dothideomycetes genomes: a test case for predicting lifestyles and emergence of pathogens.</title>
        <authorList>
            <person name="Haridas S."/>
            <person name="Albert R."/>
            <person name="Binder M."/>
            <person name="Bloem J."/>
            <person name="Labutti K."/>
            <person name="Salamov A."/>
            <person name="Andreopoulos B."/>
            <person name="Baker S."/>
            <person name="Barry K."/>
            <person name="Bills G."/>
            <person name="Bluhm B."/>
            <person name="Cannon C."/>
            <person name="Castanera R."/>
            <person name="Culley D."/>
            <person name="Daum C."/>
            <person name="Ezra D."/>
            <person name="Gonzalez J."/>
            <person name="Henrissat B."/>
            <person name="Kuo A."/>
            <person name="Liang C."/>
            <person name="Lipzen A."/>
            <person name="Lutzoni F."/>
            <person name="Magnuson J."/>
            <person name="Mondo S."/>
            <person name="Nolan M."/>
            <person name="Ohm R."/>
            <person name="Pangilinan J."/>
            <person name="Park H.-J."/>
            <person name="Ramirez L."/>
            <person name="Alfaro M."/>
            <person name="Sun H."/>
            <person name="Tritt A."/>
            <person name="Yoshinaga Y."/>
            <person name="Zwiers L.-H."/>
            <person name="Turgeon B."/>
            <person name="Goodwin S."/>
            <person name="Spatafora J."/>
            <person name="Crous P."/>
            <person name="Grigoriev I."/>
        </authorList>
    </citation>
    <scope>NUCLEOTIDE SEQUENCE</scope>
    <source>
        <strain evidence="3 5">CBS 304.34</strain>
    </source>
</reference>
<name>A0A6A6YC61_9PEZI</name>
<evidence type="ECO:0000256" key="1">
    <source>
        <dbReference type="SAM" id="MobiDB-lite"/>
    </source>
</evidence>
<dbReference type="InterPro" id="IPR011333">
    <property type="entry name" value="SKP1/BTB/POZ_sf"/>
</dbReference>
<reference evidence="5" key="2">
    <citation type="submission" date="2020-04" db="EMBL/GenBank/DDBJ databases">
        <authorList>
            <consortium name="NCBI Genome Project"/>
        </authorList>
    </citation>
    <scope>NUCLEOTIDE SEQUENCE</scope>
    <source>
        <strain evidence="5">CBS 304.34</strain>
    </source>
</reference>
<dbReference type="EMBL" id="MU003707">
    <property type="protein sequence ID" value="KAF2806168.1"/>
    <property type="molecule type" value="Genomic_DNA"/>
</dbReference>
<feature type="region of interest" description="Disordered" evidence="1">
    <location>
        <begin position="95"/>
        <end position="156"/>
    </location>
</feature>
<dbReference type="CDD" id="cd18186">
    <property type="entry name" value="BTB_POZ_ZBTB_KLHL-like"/>
    <property type="match status" value="1"/>
</dbReference>
<dbReference type="OrthoDB" id="194443at2759"/>